<organism evidence="10 11">
    <name type="scientific">Potamilus streckersoni</name>
    <dbReference type="NCBI Taxonomy" id="2493646"/>
    <lineage>
        <taxon>Eukaryota</taxon>
        <taxon>Metazoa</taxon>
        <taxon>Spiralia</taxon>
        <taxon>Lophotrochozoa</taxon>
        <taxon>Mollusca</taxon>
        <taxon>Bivalvia</taxon>
        <taxon>Autobranchia</taxon>
        <taxon>Heteroconchia</taxon>
        <taxon>Palaeoheterodonta</taxon>
        <taxon>Unionida</taxon>
        <taxon>Unionoidea</taxon>
        <taxon>Unionidae</taxon>
        <taxon>Ambleminae</taxon>
        <taxon>Lampsilini</taxon>
        <taxon>Potamilus</taxon>
    </lineage>
</organism>
<evidence type="ECO:0000256" key="4">
    <source>
        <dbReference type="PROSITE-ProRule" id="PRU01005"/>
    </source>
</evidence>
<keyword evidence="5 6" id="KW-0482">Metalloprotease</keyword>
<reference evidence="10" key="3">
    <citation type="submission" date="2023-05" db="EMBL/GenBank/DDBJ databases">
        <authorList>
            <person name="Smith C.H."/>
        </authorList>
    </citation>
    <scope>NUCLEOTIDE SEQUENCE</scope>
    <source>
        <strain evidence="10">CHS0354</strain>
        <tissue evidence="10">Mantle</tissue>
    </source>
</reference>
<keyword evidence="7" id="KW-1133">Transmembrane helix</keyword>
<evidence type="ECO:0000313" key="11">
    <source>
        <dbReference type="Proteomes" id="UP001195483"/>
    </source>
</evidence>
<dbReference type="EC" id="3.4.24.-" evidence="6"/>
<keyword evidence="3 5" id="KW-0378">Hydrolase</keyword>
<dbReference type="InterPro" id="IPR003582">
    <property type="entry name" value="ShKT_dom"/>
</dbReference>
<dbReference type="GO" id="GO:0008270">
    <property type="term" value="F:zinc ion binding"/>
    <property type="evidence" value="ECO:0007669"/>
    <property type="project" value="UniProtKB-UniRule"/>
</dbReference>
<dbReference type="AlphaFoldDB" id="A0AAE0SQ38"/>
<feature type="transmembrane region" description="Helical" evidence="7">
    <location>
        <begin position="221"/>
        <end position="243"/>
    </location>
</feature>
<evidence type="ECO:0000259" key="8">
    <source>
        <dbReference type="PROSITE" id="PS51670"/>
    </source>
</evidence>
<feature type="binding site" evidence="5">
    <location>
        <position position="63"/>
    </location>
    <ligand>
        <name>Zn(2+)</name>
        <dbReference type="ChEBI" id="CHEBI:29105"/>
        <note>catalytic</note>
    </ligand>
</feature>
<evidence type="ECO:0000256" key="6">
    <source>
        <dbReference type="RuleBase" id="RU361183"/>
    </source>
</evidence>
<evidence type="ECO:0000313" key="10">
    <source>
        <dbReference type="EMBL" id="KAK3596060.1"/>
    </source>
</evidence>
<evidence type="ECO:0000256" key="5">
    <source>
        <dbReference type="PROSITE-ProRule" id="PRU01211"/>
    </source>
</evidence>
<reference evidence="10" key="1">
    <citation type="journal article" date="2021" name="Genome Biol. Evol.">
        <title>A High-Quality Reference Genome for a Parasitic Bivalve with Doubly Uniparental Inheritance (Bivalvia: Unionida).</title>
        <authorList>
            <person name="Smith C.H."/>
        </authorList>
    </citation>
    <scope>NUCLEOTIDE SEQUENCE</scope>
    <source>
        <strain evidence="10">CHS0354</strain>
    </source>
</reference>
<dbReference type="InterPro" id="IPR006026">
    <property type="entry name" value="Peptidase_Metallo"/>
</dbReference>
<dbReference type="Proteomes" id="UP001195483">
    <property type="component" value="Unassembled WGS sequence"/>
</dbReference>
<evidence type="ECO:0000259" key="9">
    <source>
        <dbReference type="PROSITE" id="PS51864"/>
    </source>
</evidence>
<dbReference type="EMBL" id="JAEAOA010000781">
    <property type="protein sequence ID" value="KAK3596060.1"/>
    <property type="molecule type" value="Genomic_DNA"/>
</dbReference>
<proteinExistence type="predicted"/>
<dbReference type="PROSITE" id="PS51864">
    <property type="entry name" value="ASTACIN"/>
    <property type="match status" value="1"/>
</dbReference>
<feature type="active site" evidence="5">
    <location>
        <position position="54"/>
    </location>
</feature>
<comment type="cofactor">
    <cofactor evidence="5 6">
        <name>Zn(2+)</name>
        <dbReference type="ChEBI" id="CHEBI:29105"/>
    </cofactor>
    <text evidence="5 6">Binds 1 zinc ion per subunit.</text>
</comment>
<dbReference type="InterPro" id="IPR034035">
    <property type="entry name" value="Astacin-like_dom"/>
</dbReference>
<accession>A0AAE0SQ38</accession>
<evidence type="ECO:0000256" key="2">
    <source>
        <dbReference type="ARBA" id="ARBA00022670"/>
    </source>
</evidence>
<evidence type="ECO:0000256" key="1">
    <source>
        <dbReference type="ARBA" id="ARBA00002657"/>
    </source>
</evidence>
<keyword evidence="11" id="KW-1185">Reference proteome</keyword>
<dbReference type="Pfam" id="PF01400">
    <property type="entry name" value="Astacin"/>
    <property type="match status" value="1"/>
</dbReference>
<keyword evidence="2 5" id="KW-0645">Protease</keyword>
<comment type="caution">
    <text evidence="10">The sequence shown here is derived from an EMBL/GenBank/DDBJ whole genome shotgun (WGS) entry which is preliminary data.</text>
</comment>
<sequence length="278" mass="31841">MVKRAMLEWERYTCLRFMQAKSSDQNVIVFRNNKGCYSQLGMVGGEQDRTILHELGHAIGLVHEHQLPNRDDYVEILTDNVHPDWLMEFTKYTLEAVDQMNVPYDYSSIMHFGDTTYSKDGVSKTIRVKNPEKEIIIGKVEMLSFMDVKVVNKMYKCTASCENKHKNLVECDSWAKAGDCESYPQWMIRNCQKSCGACDKPILTQAPTTTPTTDIENGIRVWMAADIALTITVIVILVAVIIAMKRRIPRNEYEVAVNRDGPYRQSHSYMDLNPTSLI</sequence>
<feature type="binding site" evidence="5">
    <location>
        <position position="57"/>
    </location>
    <ligand>
        <name>Zn(2+)</name>
        <dbReference type="ChEBI" id="CHEBI:29105"/>
        <note>catalytic</note>
    </ligand>
</feature>
<dbReference type="Pfam" id="PF01549">
    <property type="entry name" value="ShK"/>
    <property type="match status" value="1"/>
</dbReference>
<dbReference type="PANTHER" id="PTHR10127">
    <property type="entry name" value="DISCOIDIN, CUB, EGF, LAMININ , AND ZINC METALLOPROTEASE DOMAIN CONTAINING"/>
    <property type="match status" value="1"/>
</dbReference>
<dbReference type="InterPro" id="IPR024079">
    <property type="entry name" value="MetalloPept_cat_dom_sf"/>
</dbReference>
<dbReference type="SMART" id="SM00235">
    <property type="entry name" value="ZnMc"/>
    <property type="match status" value="1"/>
</dbReference>
<keyword evidence="7" id="KW-0812">Transmembrane</keyword>
<dbReference type="InterPro" id="IPR001506">
    <property type="entry name" value="Peptidase_M12A"/>
</dbReference>
<feature type="binding site" evidence="5">
    <location>
        <position position="53"/>
    </location>
    <ligand>
        <name>Zn(2+)</name>
        <dbReference type="ChEBI" id="CHEBI:29105"/>
        <note>catalytic</note>
    </ligand>
</feature>
<keyword evidence="7" id="KW-0472">Membrane</keyword>
<comment type="caution">
    <text evidence="4">Lacks conserved residue(s) required for the propagation of feature annotation.</text>
</comment>
<dbReference type="PROSITE" id="PS51670">
    <property type="entry name" value="SHKT"/>
    <property type="match status" value="1"/>
</dbReference>
<evidence type="ECO:0000256" key="7">
    <source>
        <dbReference type="SAM" id="Phobius"/>
    </source>
</evidence>
<dbReference type="SUPFAM" id="SSF55486">
    <property type="entry name" value="Metalloproteases ('zincins'), catalytic domain"/>
    <property type="match status" value="1"/>
</dbReference>
<reference evidence="10" key="2">
    <citation type="journal article" date="2021" name="Genome Biol. Evol.">
        <title>Developing a high-quality reference genome for a parasitic bivalve with doubly uniparental inheritance (Bivalvia: Unionida).</title>
        <authorList>
            <person name="Smith C.H."/>
        </authorList>
    </citation>
    <scope>NUCLEOTIDE SEQUENCE</scope>
    <source>
        <strain evidence="10">CHS0354</strain>
        <tissue evidence="10">Mantle</tissue>
    </source>
</reference>
<protein>
    <recommendedName>
        <fullName evidence="6">Metalloendopeptidase</fullName>
        <ecNumber evidence="6">3.4.24.-</ecNumber>
    </recommendedName>
</protein>
<dbReference type="Gene3D" id="3.40.390.10">
    <property type="entry name" value="Collagenase (Catalytic Domain)"/>
    <property type="match status" value="1"/>
</dbReference>
<keyword evidence="5 6" id="KW-0479">Metal-binding</keyword>
<feature type="domain" description="ShKT" evidence="8">
    <location>
        <begin position="161"/>
        <end position="198"/>
    </location>
</feature>
<dbReference type="CDD" id="cd04280">
    <property type="entry name" value="ZnMc_astacin_like"/>
    <property type="match status" value="1"/>
</dbReference>
<dbReference type="PRINTS" id="PR00480">
    <property type="entry name" value="ASTACIN"/>
</dbReference>
<dbReference type="GO" id="GO:0006508">
    <property type="term" value="P:proteolysis"/>
    <property type="evidence" value="ECO:0007669"/>
    <property type="project" value="UniProtKB-KW"/>
</dbReference>
<dbReference type="SMART" id="SM00254">
    <property type="entry name" value="ShKT"/>
    <property type="match status" value="1"/>
</dbReference>
<comment type="function">
    <text evidence="1">Metalloprotease.</text>
</comment>
<evidence type="ECO:0000256" key="3">
    <source>
        <dbReference type="ARBA" id="ARBA00022801"/>
    </source>
</evidence>
<feature type="domain" description="Peptidase M12A" evidence="9">
    <location>
        <begin position="1"/>
        <end position="158"/>
    </location>
</feature>
<keyword evidence="5 6" id="KW-0862">Zinc</keyword>
<dbReference type="GO" id="GO:0004222">
    <property type="term" value="F:metalloendopeptidase activity"/>
    <property type="evidence" value="ECO:0007669"/>
    <property type="project" value="UniProtKB-UniRule"/>
</dbReference>
<gene>
    <name evidence="10" type="ORF">CHS0354_012952</name>
</gene>
<dbReference type="PANTHER" id="PTHR10127:SF850">
    <property type="entry name" value="METALLOENDOPEPTIDASE"/>
    <property type="match status" value="1"/>
</dbReference>
<name>A0AAE0SQ38_9BIVA</name>